<organism evidence="2 3">
    <name type="scientific">Halorubrum aquaticum</name>
    <dbReference type="NCBI Taxonomy" id="387340"/>
    <lineage>
        <taxon>Archaea</taxon>
        <taxon>Methanobacteriati</taxon>
        <taxon>Methanobacteriota</taxon>
        <taxon>Stenosarchaea group</taxon>
        <taxon>Halobacteria</taxon>
        <taxon>Halobacteriales</taxon>
        <taxon>Haloferacaceae</taxon>
        <taxon>Halorubrum</taxon>
    </lineage>
</organism>
<dbReference type="Pfam" id="PF23956">
    <property type="entry name" value="DUF7285"/>
    <property type="match status" value="1"/>
</dbReference>
<dbReference type="Proteomes" id="UP000323537">
    <property type="component" value="Unassembled WGS sequence"/>
</dbReference>
<feature type="transmembrane region" description="Helical" evidence="1">
    <location>
        <begin position="20"/>
        <end position="39"/>
    </location>
</feature>
<dbReference type="AlphaFoldDB" id="A0A1I3AS38"/>
<sequence>MSRSRGERFGGADRAAVEPLAALVAVLAVGAALGLYVTALDDATPGPEDPAADAADAALDRIERDATVGGIVRPDRLRRLEDETPAVVELETERRRWRVGVGAVSPDAGGRIDPRSPAVAQRSVTVAVSPGENVRGVLRVVVRR</sequence>
<accession>A0A1I3AS38</accession>
<dbReference type="RefSeq" id="WP_149784247.1">
    <property type="nucleotide sequence ID" value="NZ_BAAADP010000003.1"/>
</dbReference>
<evidence type="ECO:0000256" key="1">
    <source>
        <dbReference type="SAM" id="Phobius"/>
    </source>
</evidence>
<name>A0A1I3AS38_9EURY</name>
<dbReference type="OrthoDB" id="331046at2157"/>
<dbReference type="EMBL" id="FOPZ01000007">
    <property type="protein sequence ID" value="SFH52885.1"/>
    <property type="molecule type" value="Genomic_DNA"/>
</dbReference>
<keyword evidence="1" id="KW-0812">Transmembrane</keyword>
<gene>
    <name evidence="2" type="ORF">SAMN04488066_10760</name>
</gene>
<keyword evidence="1" id="KW-1133">Transmembrane helix</keyword>
<protein>
    <submittedName>
        <fullName evidence="2">Uncharacterized protein</fullName>
    </submittedName>
</protein>
<keyword evidence="3" id="KW-1185">Reference proteome</keyword>
<proteinExistence type="predicted"/>
<dbReference type="InterPro" id="IPR055709">
    <property type="entry name" value="DUF7285"/>
</dbReference>
<keyword evidence="1" id="KW-0472">Membrane</keyword>
<evidence type="ECO:0000313" key="3">
    <source>
        <dbReference type="Proteomes" id="UP000323537"/>
    </source>
</evidence>
<evidence type="ECO:0000313" key="2">
    <source>
        <dbReference type="EMBL" id="SFH52885.1"/>
    </source>
</evidence>
<reference evidence="2 3" key="1">
    <citation type="submission" date="2016-10" db="EMBL/GenBank/DDBJ databases">
        <authorList>
            <person name="Varghese N."/>
            <person name="Submissions S."/>
        </authorList>
    </citation>
    <scope>NUCLEOTIDE SEQUENCE [LARGE SCALE GENOMIC DNA]</scope>
    <source>
        <strain evidence="2 3">CGMCC 1.6377</strain>
    </source>
</reference>